<dbReference type="CDD" id="cd06325">
    <property type="entry name" value="PBP1_ABC_unchar_transporter"/>
    <property type="match status" value="1"/>
</dbReference>
<dbReference type="InterPro" id="IPR028082">
    <property type="entry name" value="Peripla_BP_I"/>
</dbReference>
<gene>
    <name evidence="2" type="ORF">SAMN06295960_0160</name>
</gene>
<dbReference type="Pfam" id="PF04392">
    <property type="entry name" value="ABC_sub_bind"/>
    <property type="match status" value="1"/>
</dbReference>
<evidence type="ECO:0000313" key="3">
    <source>
        <dbReference type="Proteomes" id="UP000193834"/>
    </source>
</evidence>
<sequence>MTLKRNFRILLGICLSSMLILAACGANTGKEASSTEGQASEGSSGKKIKIGITQIVEHASLDEARRGFLKALQDNGYEEGNNLEVDFQNAQNDLNNASTIAQKFASSKLDLVLAIATPSAQAAAQNIKDVPILFTAVTDPVGAGLVKSMEAPGSNVTGTTDMHPEAVSTLMEFIHKNVKDVTAVGIMANEGEQNTVANVMEAQKAIEALGLKVVKAPVTNSSEVKQAAESLAGKVQAIYVPQDNTIVSALSTVVGVANEKKIPLFVAEKDSVKNGGVASYGFEYFDIGYTTGKMAVDILKNGKNPAELAVKYPETLDLALNLKSAASQGFEVTDAMKAEVKPENLFE</sequence>
<evidence type="ECO:0000313" key="2">
    <source>
        <dbReference type="EMBL" id="SMG10027.1"/>
    </source>
</evidence>
<dbReference type="PANTHER" id="PTHR35271">
    <property type="entry name" value="ABC TRANSPORTER, SUBSTRATE-BINDING LIPOPROTEIN-RELATED"/>
    <property type="match status" value="1"/>
</dbReference>
<dbReference type="EMBL" id="FXAZ01000001">
    <property type="protein sequence ID" value="SMG10027.1"/>
    <property type="molecule type" value="Genomic_DNA"/>
</dbReference>
<dbReference type="RefSeq" id="WP_085492466.1">
    <property type="nucleotide sequence ID" value="NZ_FXAZ01000001.1"/>
</dbReference>
<dbReference type="Proteomes" id="UP000193834">
    <property type="component" value="Unassembled WGS sequence"/>
</dbReference>
<proteinExistence type="predicted"/>
<dbReference type="PROSITE" id="PS51257">
    <property type="entry name" value="PROKAR_LIPOPROTEIN"/>
    <property type="match status" value="1"/>
</dbReference>
<reference evidence="2 3" key="1">
    <citation type="submission" date="2017-04" db="EMBL/GenBank/DDBJ databases">
        <authorList>
            <person name="Afonso C.L."/>
            <person name="Miller P.J."/>
            <person name="Scott M.A."/>
            <person name="Spackman E."/>
            <person name="Goraichik I."/>
            <person name="Dimitrov K.M."/>
            <person name="Suarez D.L."/>
            <person name="Swayne D.E."/>
        </authorList>
    </citation>
    <scope>NUCLEOTIDE SEQUENCE [LARGE SCALE GENOMIC DNA]</scope>
    <source>
        <strain evidence="2 3">11</strain>
    </source>
</reference>
<accession>A0A1X7I636</accession>
<feature type="signal peptide" evidence="1">
    <location>
        <begin position="1"/>
        <end position="22"/>
    </location>
</feature>
<dbReference type="InterPro" id="IPR007487">
    <property type="entry name" value="ABC_transpt-TYRBP-like"/>
</dbReference>
<organism evidence="2 3">
    <name type="scientific">Paenibacillus aquistagni</name>
    <dbReference type="NCBI Taxonomy" id="1852522"/>
    <lineage>
        <taxon>Bacteria</taxon>
        <taxon>Bacillati</taxon>
        <taxon>Bacillota</taxon>
        <taxon>Bacilli</taxon>
        <taxon>Bacillales</taxon>
        <taxon>Paenibacillaceae</taxon>
        <taxon>Paenibacillus</taxon>
    </lineage>
</organism>
<dbReference type="PANTHER" id="PTHR35271:SF1">
    <property type="entry name" value="ABC TRANSPORTER, SUBSTRATE-BINDING LIPOPROTEIN"/>
    <property type="match status" value="1"/>
</dbReference>
<feature type="chain" id="PRO_5039223553" evidence="1">
    <location>
        <begin position="23"/>
        <end position="347"/>
    </location>
</feature>
<dbReference type="STRING" id="1852522.SAMN06295960_0160"/>
<keyword evidence="1" id="KW-0732">Signal</keyword>
<protein>
    <submittedName>
        <fullName evidence="2">Putative ABC transport system substrate-binding protein</fullName>
    </submittedName>
</protein>
<dbReference type="AlphaFoldDB" id="A0A1X7I636"/>
<dbReference type="Gene3D" id="3.40.50.2300">
    <property type="match status" value="2"/>
</dbReference>
<dbReference type="SUPFAM" id="SSF53822">
    <property type="entry name" value="Periplasmic binding protein-like I"/>
    <property type="match status" value="1"/>
</dbReference>
<name>A0A1X7I636_9BACL</name>
<dbReference type="OrthoDB" id="9776955at2"/>
<keyword evidence="3" id="KW-1185">Reference proteome</keyword>
<evidence type="ECO:0000256" key="1">
    <source>
        <dbReference type="SAM" id="SignalP"/>
    </source>
</evidence>